<accession>A0AC34FN67</accession>
<name>A0AC34FN67_9BILA</name>
<dbReference type="Proteomes" id="UP000887579">
    <property type="component" value="Unplaced"/>
</dbReference>
<evidence type="ECO:0000313" key="2">
    <source>
        <dbReference type="WBParaSite" id="ES5_v2.g18508.t1"/>
    </source>
</evidence>
<dbReference type="WBParaSite" id="ES5_v2.g18508.t1">
    <property type="protein sequence ID" value="ES5_v2.g18508.t1"/>
    <property type="gene ID" value="ES5_v2.g18508"/>
</dbReference>
<reference evidence="2" key="1">
    <citation type="submission" date="2022-11" db="UniProtKB">
        <authorList>
            <consortium name="WormBaseParasite"/>
        </authorList>
    </citation>
    <scope>IDENTIFICATION</scope>
</reference>
<organism evidence="1 2">
    <name type="scientific">Panagrolaimus sp. ES5</name>
    <dbReference type="NCBI Taxonomy" id="591445"/>
    <lineage>
        <taxon>Eukaryota</taxon>
        <taxon>Metazoa</taxon>
        <taxon>Ecdysozoa</taxon>
        <taxon>Nematoda</taxon>
        <taxon>Chromadorea</taxon>
        <taxon>Rhabditida</taxon>
        <taxon>Tylenchina</taxon>
        <taxon>Panagrolaimomorpha</taxon>
        <taxon>Panagrolaimoidea</taxon>
        <taxon>Panagrolaimidae</taxon>
        <taxon>Panagrolaimus</taxon>
    </lineage>
</organism>
<proteinExistence type="predicted"/>
<sequence>MFSFSSSPPSIYDEPKKHEVKIEKHREPEKRIEMERDEYRDYVIKPLSKTFSRAPKHTRIFWENASREMMSSARLLPSIPPRENFAATQIIRKQFIQETDITPYRNNSTWWFYGQYNLFTQLWSSSQQKFLNGSTMIKQVLIREIDLTSCYFDERNAGVLKELYLLHFFEHENLLYALATESEPNLFQLYLLHFFEHENLFYAFATESEPNLFRMHIISPLSIPLPDLEVMSNLKHFWQRRPFYPYIPICILRALKYLHERGIVHKNVRTGACLFDSYGNVFLGAFHKIEISDQERRKSEDIWCLGTTILDQIFQRDHYYPTFPNPASVLPDQSLIET</sequence>
<evidence type="ECO:0000313" key="1">
    <source>
        <dbReference type="Proteomes" id="UP000887579"/>
    </source>
</evidence>
<protein>
    <submittedName>
        <fullName evidence="2">Protein kinase domain-containing protein</fullName>
    </submittedName>
</protein>